<name>A0A9P7YF89_9HELO</name>
<evidence type="ECO:0000313" key="1">
    <source>
        <dbReference type="EMBL" id="KAG9231980.1"/>
    </source>
</evidence>
<gene>
    <name evidence="1" type="ORF">BJ875DRAFT_405876</name>
</gene>
<dbReference type="EMBL" id="MU251571">
    <property type="protein sequence ID" value="KAG9231980.1"/>
    <property type="molecule type" value="Genomic_DNA"/>
</dbReference>
<dbReference type="AlphaFoldDB" id="A0A9P7YF89"/>
<comment type="caution">
    <text evidence="1">The sequence shown here is derived from an EMBL/GenBank/DDBJ whole genome shotgun (WGS) entry which is preliminary data.</text>
</comment>
<reference evidence="1" key="1">
    <citation type="journal article" date="2021" name="IMA Fungus">
        <title>Genomic characterization of three marine fungi, including Emericellopsis atlantica sp. nov. with signatures of a generalist lifestyle and marine biomass degradation.</title>
        <authorList>
            <person name="Hagestad O.C."/>
            <person name="Hou L."/>
            <person name="Andersen J.H."/>
            <person name="Hansen E.H."/>
            <person name="Altermark B."/>
            <person name="Li C."/>
            <person name="Kuhnert E."/>
            <person name="Cox R.J."/>
            <person name="Crous P.W."/>
            <person name="Spatafora J.W."/>
            <person name="Lail K."/>
            <person name="Amirebrahimi M."/>
            <person name="Lipzen A."/>
            <person name="Pangilinan J."/>
            <person name="Andreopoulos W."/>
            <person name="Hayes R.D."/>
            <person name="Ng V."/>
            <person name="Grigoriev I.V."/>
            <person name="Jackson S.A."/>
            <person name="Sutton T.D.S."/>
            <person name="Dobson A.D.W."/>
            <person name="Rama T."/>
        </authorList>
    </citation>
    <scope>NUCLEOTIDE SEQUENCE</scope>
    <source>
        <strain evidence="1">TRa018bII</strain>
    </source>
</reference>
<organism evidence="1 2">
    <name type="scientific">Amylocarpus encephaloides</name>
    <dbReference type="NCBI Taxonomy" id="45428"/>
    <lineage>
        <taxon>Eukaryota</taxon>
        <taxon>Fungi</taxon>
        <taxon>Dikarya</taxon>
        <taxon>Ascomycota</taxon>
        <taxon>Pezizomycotina</taxon>
        <taxon>Leotiomycetes</taxon>
        <taxon>Helotiales</taxon>
        <taxon>Helotiales incertae sedis</taxon>
        <taxon>Amylocarpus</taxon>
    </lineage>
</organism>
<protein>
    <submittedName>
        <fullName evidence="1">Uncharacterized protein</fullName>
    </submittedName>
</protein>
<proteinExistence type="predicted"/>
<dbReference type="Proteomes" id="UP000824998">
    <property type="component" value="Unassembled WGS sequence"/>
</dbReference>
<keyword evidence="2" id="KW-1185">Reference proteome</keyword>
<dbReference type="OrthoDB" id="2851338at2759"/>
<sequence>MSAEIKGPGLLYVNSKIASDLLNEETYIKWYSQDHIPEILETSGVESSLRFKDVSPDADKPNLVLYPMKDIGFTQGEEFKKIRVHSDILPNKGPIYDLADIDVRYYGLTQVYDPKGTKPGQTKLVLTAGMELGPNVTFEDFDNWYRKEHLDELSRCPNYLRTTRFKLLYHRTNVSSRILKGLPPRPQDKDQEIKVPPTYLALHEFDTESPDWGEIMKTAETEWSKRILGSVVRMETPVFRFVEGYGDGMFFME</sequence>
<evidence type="ECO:0000313" key="2">
    <source>
        <dbReference type="Proteomes" id="UP000824998"/>
    </source>
</evidence>
<accession>A0A9P7YF89</accession>